<evidence type="ECO:0000313" key="2">
    <source>
        <dbReference type="EMBL" id="GAA0616554.1"/>
    </source>
</evidence>
<accession>A0ABP3RYH5</accession>
<comment type="caution">
    <text evidence="2">The sequence shown here is derived from an EMBL/GenBank/DDBJ whole genome shotgun (WGS) entry which is preliminary data.</text>
</comment>
<keyword evidence="1" id="KW-1133">Transmembrane helix</keyword>
<evidence type="ECO:0000313" key="3">
    <source>
        <dbReference type="Proteomes" id="UP001424441"/>
    </source>
</evidence>
<protein>
    <submittedName>
        <fullName evidence="2">Uncharacterized protein</fullName>
    </submittedName>
</protein>
<keyword evidence="3" id="KW-1185">Reference proteome</keyword>
<feature type="transmembrane region" description="Helical" evidence="1">
    <location>
        <begin position="122"/>
        <end position="144"/>
    </location>
</feature>
<dbReference type="EMBL" id="BAAADE010000028">
    <property type="protein sequence ID" value="GAA0616554.1"/>
    <property type="molecule type" value="Genomic_DNA"/>
</dbReference>
<proteinExistence type="predicted"/>
<name>A0ABP3RYH5_9HYPH</name>
<dbReference type="Proteomes" id="UP001424441">
    <property type="component" value="Unassembled WGS sequence"/>
</dbReference>
<dbReference type="RefSeq" id="WP_343808566.1">
    <property type="nucleotide sequence ID" value="NZ_BAAADE010000028.1"/>
</dbReference>
<keyword evidence="1" id="KW-0472">Membrane</keyword>
<sequence length="184" mass="20102">MSKASGGKDPFTIFADELTLLRNDIKQLKLSSLSYPEASVINDKITEDVTTFTMAAEKLERSVSNGFAKLQQQVQQDASSAASKAASSAITNSHQEILNAARIYSKNAGEARREAWRYFGGFWVWLSSMLLLGVILGVLVTIYLQGMISAKEFGKYPSIYCSMAGGSVGEYESGNGKYCVFHNI</sequence>
<gene>
    <name evidence="2" type="ORF">GCM10008943_34020</name>
</gene>
<evidence type="ECO:0000256" key="1">
    <source>
        <dbReference type="SAM" id="Phobius"/>
    </source>
</evidence>
<organism evidence="2 3">
    <name type="scientific">Paenochrobactrum glaciei</name>
    <dbReference type="NCBI Taxonomy" id="486407"/>
    <lineage>
        <taxon>Bacteria</taxon>
        <taxon>Pseudomonadati</taxon>
        <taxon>Pseudomonadota</taxon>
        <taxon>Alphaproteobacteria</taxon>
        <taxon>Hyphomicrobiales</taxon>
        <taxon>Brucellaceae</taxon>
        <taxon>Paenochrobactrum</taxon>
    </lineage>
</organism>
<keyword evidence="1" id="KW-0812">Transmembrane</keyword>
<reference evidence="3" key="1">
    <citation type="journal article" date="2019" name="Int. J. Syst. Evol. Microbiol.">
        <title>The Global Catalogue of Microorganisms (GCM) 10K type strain sequencing project: providing services to taxonomists for standard genome sequencing and annotation.</title>
        <authorList>
            <consortium name="The Broad Institute Genomics Platform"/>
            <consortium name="The Broad Institute Genome Sequencing Center for Infectious Disease"/>
            <person name="Wu L."/>
            <person name="Ma J."/>
        </authorList>
    </citation>
    <scope>NUCLEOTIDE SEQUENCE [LARGE SCALE GENOMIC DNA]</scope>
    <source>
        <strain evidence="3">JCM 15115</strain>
    </source>
</reference>